<keyword evidence="1" id="KW-0472">Membrane</keyword>
<dbReference type="InterPro" id="IPR018750">
    <property type="entry name" value="DUF2306_membrane"/>
</dbReference>
<name>A0A7K0FWP1_9SPHI</name>
<dbReference type="AlphaFoldDB" id="A0A7K0FWP1"/>
<keyword evidence="3" id="KW-1185">Reference proteome</keyword>
<feature type="transmembrane region" description="Helical" evidence="1">
    <location>
        <begin position="64"/>
        <end position="87"/>
    </location>
</feature>
<evidence type="ECO:0000313" key="3">
    <source>
        <dbReference type="Proteomes" id="UP000487757"/>
    </source>
</evidence>
<feature type="transmembrane region" description="Helical" evidence="1">
    <location>
        <begin position="29"/>
        <end position="52"/>
    </location>
</feature>
<sequence>MGKIYIISVLLSALTGFYIAFYATGGIAAALGFMSLSIIWFYTTLMGYLNIMKGKWIQHQKMMIYSYASCFAAVTLRLWLPILNIVVGNFETAYLIVAWWCRIPNLIIAYFMNKKTDYAGPSTETYA</sequence>
<proteinExistence type="predicted"/>
<evidence type="ECO:0000313" key="2">
    <source>
        <dbReference type="EMBL" id="MRX75772.1"/>
    </source>
</evidence>
<dbReference type="Proteomes" id="UP000487757">
    <property type="component" value="Unassembled WGS sequence"/>
</dbReference>
<reference evidence="2 3" key="1">
    <citation type="submission" date="2019-11" db="EMBL/GenBank/DDBJ databases">
        <title>Pedobacter petrophilus genome.</title>
        <authorList>
            <person name="Feldbauer M.J."/>
            <person name="Newman J.D."/>
        </authorList>
    </citation>
    <scope>NUCLEOTIDE SEQUENCE [LARGE SCALE GENOMIC DNA]</scope>
    <source>
        <strain evidence="2 3">LMG 29686</strain>
    </source>
</reference>
<dbReference type="Pfam" id="PF10067">
    <property type="entry name" value="DUF2306"/>
    <property type="match status" value="1"/>
</dbReference>
<feature type="transmembrane region" description="Helical" evidence="1">
    <location>
        <begin position="93"/>
        <end position="112"/>
    </location>
</feature>
<comment type="caution">
    <text evidence="2">The sequence shown here is derived from an EMBL/GenBank/DDBJ whole genome shotgun (WGS) entry which is preliminary data.</text>
</comment>
<dbReference type="RefSeq" id="WP_342448184.1">
    <property type="nucleotide sequence ID" value="NZ_JBHUJQ010000001.1"/>
</dbReference>
<dbReference type="EMBL" id="WKKH01000007">
    <property type="protein sequence ID" value="MRX75772.1"/>
    <property type="molecule type" value="Genomic_DNA"/>
</dbReference>
<keyword evidence="1" id="KW-1133">Transmembrane helix</keyword>
<gene>
    <name evidence="2" type="ORF">GJU39_06690</name>
</gene>
<evidence type="ECO:0000256" key="1">
    <source>
        <dbReference type="SAM" id="Phobius"/>
    </source>
</evidence>
<keyword evidence="1" id="KW-0812">Transmembrane</keyword>
<accession>A0A7K0FWP1</accession>
<organism evidence="2 3">
    <name type="scientific">Pedobacter petrophilus</name>
    <dbReference type="NCBI Taxonomy" id="1908241"/>
    <lineage>
        <taxon>Bacteria</taxon>
        <taxon>Pseudomonadati</taxon>
        <taxon>Bacteroidota</taxon>
        <taxon>Sphingobacteriia</taxon>
        <taxon>Sphingobacteriales</taxon>
        <taxon>Sphingobacteriaceae</taxon>
        <taxon>Pedobacter</taxon>
    </lineage>
</organism>
<protein>
    <submittedName>
        <fullName evidence="2">DUF2306 domain-containing protein</fullName>
    </submittedName>
</protein>
<feature type="transmembrane region" description="Helical" evidence="1">
    <location>
        <begin position="5"/>
        <end position="23"/>
    </location>
</feature>